<comment type="caution">
    <text evidence="8">The sequence shown here is derived from an EMBL/GenBank/DDBJ whole genome shotgun (WGS) entry which is preliminary data.</text>
</comment>
<dbReference type="EMBL" id="JARGEI010000011">
    <property type="protein sequence ID" value="KAJ8723949.1"/>
    <property type="molecule type" value="Genomic_DNA"/>
</dbReference>
<evidence type="ECO:0000313" key="8">
    <source>
        <dbReference type="EMBL" id="KAJ8723949.1"/>
    </source>
</evidence>
<dbReference type="CDD" id="cd15039">
    <property type="entry name" value="7tmB3_Methuselah-like"/>
    <property type="match status" value="1"/>
</dbReference>
<reference evidence="8" key="1">
    <citation type="submission" date="2023-03" db="EMBL/GenBank/DDBJ databases">
        <title>Chromosome-level genomes of two armyworms, Mythimna separata and Mythimna loreyi, provide insights into the biosynthesis and reception of sex pheromones.</title>
        <authorList>
            <person name="Zhao H."/>
        </authorList>
    </citation>
    <scope>NUCLEOTIDE SEQUENCE</scope>
    <source>
        <strain evidence="8">BeijingLab</strain>
        <tissue evidence="8">Pupa</tissue>
    </source>
</reference>
<dbReference type="Gene3D" id="1.20.1070.10">
    <property type="entry name" value="Rhodopsin 7-helix transmembrane proteins"/>
    <property type="match status" value="1"/>
</dbReference>
<evidence type="ECO:0000256" key="6">
    <source>
        <dbReference type="SAM" id="SignalP"/>
    </source>
</evidence>
<keyword evidence="6" id="KW-0732">Signal</keyword>
<evidence type="ECO:0000256" key="1">
    <source>
        <dbReference type="ARBA" id="ARBA00004141"/>
    </source>
</evidence>
<feature type="transmembrane region" description="Helical" evidence="5">
    <location>
        <begin position="127"/>
        <end position="148"/>
    </location>
</feature>
<evidence type="ECO:0000256" key="2">
    <source>
        <dbReference type="ARBA" id="ARBA00022692"/>
    </source>
</evidence>
<dbReference type="PANTHER" id="PTHR46953:SF1">
    <property type="entry name" value="G-PROTEIN COUPLED RECEPTOR MTH-LIKE 1-RELATED"/>
    <property type="match status" value="1"/>
</dbReference>
<feature type="transmembrane region" description="Helical" evidence="5">
    <location>
        <begin position="277"/>
        <end position="303"/>
    </location>
</feature>
<evidence type="ECO:0000259" key="7">
    <source>
        <dbReference type="PROSITE" id="PS50261"/>
    </source>
</evidence>
<evidence type="ECO:0000256" key="5">
    <source>
        <dbReference type="SAM" id="Phobius"/>
    </source>
</evidence>
<evidence type="ECO:0000256" key="4">
    <source>
        <dbReference type="ARBA" id="ARBA00023136"/>
    </source>
</evidence>
<evidence type="ECO:0000256" key="3">
    <source>
        <dbReference type="ARBA" id="ARBA00022989"/>
    </source>
</evidence>
<dbReference type="Proteomes" id="UP001231518">
    <property type="component" value="Chromosome 20"/>
</dbReference>
<keyword evidence="3 5" id="KW-1133">Transmembrane helix</keyword>
<accession>A0AAD8DUD4</accession>
<dbReference type="GO" id="GO:0007166">
    <property type="term" value="P:cell surface receptor signaling pathway"/>
    <property type="evidence" value="ECO:0007669"/>
    <property type="project" value="InterPro"/>
</dbReference>
<feature type="transmembrane region" description="Helical" evidence="5">
    <location>
        <begin position="195"/>
        <end position="215"/>
    </location>
</feature>
<gene>
    <name evidence="8" type="ORF">PYW07_007929</name>
</gene>
<dbReference type="PANTHER" id="PTHR46953">
    <property type="entry name" value="G-PROTEIN COUPLED RECEPTOR MTH-LIKE 1-RELATED"/>
    <property type="match status" value="1"/>
</dbReference>
<feature type="signal peptide" evidence="6">
    <location>
        <begin position="1"/>
        <end position="24"/>
    </location>
</feature>
<dbReference type="GO" id="GO:0016020">
    <property type="term" value="C:membrane"/>
    <property type="evidence" value="ECO:0007669"/>
    <property type="project" value="UniProtKB-SubCell"/>
</dbReference>
<feature type="transmembrane region" description="Helical" evidence="5">
    <location>
        <begin position="346"/>
        <end position="369"/>
    </location>
</feature>
<dbReference type="AlphaFoldDB" id="A0AAD8DUD4"/>
<keyword evidence="4 5" id="KW-0472">Membrane</keyword>
<comment type="subcellular location">
    <subcellularLocation>
        <location evidence="1">Membrane</location>
        <topology evidence="1">Multi-pass membrane protein</topology>
    </subcellularLocation>
</comment>
<feature type="chain" id="PRO_5042188481" description="G-protein coupled receptors family 2 profile 2 domain-containing protein" evidence="6">
    <location>
        <begin position="25"/>
        <end position="457"/>
    </location>
</feature>
<organism evidence="8 9">
    <name type="scientific">Mythimna separata</name>
    <name type="common">Oriental armyworm</name>
    <name type="synonym">Pseudaletia separata</name>
    <dbReference type="NCBI Taxonomy" id="271217"/>
    <lineage>
        <taxon>Eukaryota</taxon>
        <taxon>Metazoa</taxon>
        <taxon>Ecdysozoa</taxon>
        <taxon>Arthropoda</taxon>
        <taxon>Hexapoda</taxon>
        <taxon>Insecta</taxon>
        <taxon>Pterygota</taxon>
        <taxon>Neoptera</taxon>
        <taxon>Endopterygota</taxon>
        <taxon>Lepidoptera</taxon>
        <taxon>Glossata</taxon>
        <taxon>Ditrysia</taxon>
        <taxon>Noctuoidea</taxon>
        <taxon>Noctuidae</taxon>
        <taxon>Noctuinae</taxon>
        <taxon>Hadenini</taxon>
        <taxon>Mythimna</taxon>
    </lineage>
</organism>
<evidence type="ECO:0000313" key="9">
    <source>
        <dbReference type="Proteomes" id="UP001231518"/>
    </source>
</evidence>
<feature type="transmembrane region" description="Helical" evidence="5">
    <location>
        <begin position="235"/>
        <end position="257"/>
    </location>
</feature>
<name>A0AAD8DUD4_MYTSE</name>
<proteinExistence type="predicted"/>
<sequence>MGSSRMEYSIIICFLLIPVSYVSASARCCPEGQAILYKRDVCWEPKTNVTIPTSLKCNDTIRLLNSYVVNEADKLVLHLGHDIDETFETDSYCLANFTIMKDLNLTRVRPMALVCTEKEEEIIDDKILGYTMIISVIFLAATALIYSLLPELRDVQGKSIINFCISLGIGLLVLIIMKLMTYYHMGWCAARGFLAYYFLIATFFWSNAIAIQVLLNTRRPATLDYSWREFKWYMIYAWGCSTVLTICMAIVNFHPGHHQKPGIGLMHCWFFDKYQQWYYMYSIISILLAANICIFIYTSLLIWRLSFSSSHIRALKFKFVMTVRLIILMGLPWVFEMIGSLVEKHIIWTILDVFNTLQGLLIFLLLVVFRKRVIKMMYKHGWLNCISGTILDVFNTLQGLLIFLLLVVFRKRVIKMMYKHGWLNCISGFVERHLATEDDEENVVQHTDVPMNDRTVS</sequence>
<dbReference type="InterPro" id="IPR017981">
    <property type="entry name" value="GPCR_2-like_7TM"/>
</dbReference>
<feature type="transmembrane region" description="Helical" evidence="5">
    <location>
        <begin position="315"/>
        <end position="334"/>
    </location>
</feature>
<dbReference type="InterPro" id="IPR052808">
    <property type="entry name" value="GPCR_Mth-like"/>
</dbReference>
<keyword evidence="2 5" id="KW-0812">Transmembrane</keyword>
<feature type="transmembrane region" description="Helical" evidence="5">
    <location>
        <begin position="160"/>
        <end position="183"/>
    </location>
</feature>
<feature type="transmembrane region" description="Helical" evidence="5">
    <location>
        <begin position="381"/>
        <end position="409"/>
    </location>
</feature>
<keyword evidence="9" id="KW-1185">Reference proteome</keyword>
<dbReference type="GO" id="GO:0004888">
    <property type="term" value="F:transmembrane signaling receptor activity"/>
    <property type="evidence" value="ECO:0007669"/>
    <property type="project" value="InterPro"/>
</dbReference>
<feature type="domain" description="G-protein coupled receptors family 2 profile 2" evidence="7">
    <location>
        <begin position="124"/>
        <end position="370"/>
    </location>
</feature>
<dbReference type="PROSITE" id="PS50261">
    <property type="entry name" value="G_PROTEIN_RECEP_F2_4"/>
    <property type="match status" value="1"/>
</dbReference>
<protein>
    <recommendedName>
        <fullName evidence="7">G-protein coupled receptors family 2 profile 2 domain-containing protein</fullName>
    </recommendedName>
</protein>